<sequence length="183" mass="20053">MSEDYMAKLAGAKGARRSVPICLRGDLQAQFEHLQRELEDAERAQLHGSGMEEAPAAVELSQQIQELREQMREATYDFVVQALPAPDFRALKAKYPPRTDDAGDIIDQDRFLDANVDDLLLPLFRASLVDPVLDDAAWAKTDAALSDGQYQQLLSAALGVNKGEVNIPFSPAALRRLASSGSE</sequence>
<organism evidence="2 3">
    <name type="scientific">Actinoplanes palleronii</name>
    <dbReference type="NCBI Taxonomy" id="113570"/>
    <lineage>
        <taxon>Bacteria</taxon>
        <taxon>Bacillati</taxon>
        <taxon>Actinomycetota</taxon>
        <taxon>Actinomycetes</taxon>
        <taxon>Micromonosporales</taxon>
        <taxon>Micromonosporaceae</taxon>
        <taxon>Actinoplanes</taxon>
    </lineage>
</organism>
<evidence type="ECO:0000313" key="2">
    <source>
        <dbReference type="EMBL" id="GIE70728.1"/>
    </source>
</evidence>
<name>A0ABQ4BJ81_9ACTN</name>
<gene>
    <name evidence="2" type="ORF">Apa02nite_068360</name>
</gene>
<comment type="caution">
    <text evidence="2">The sequence shown here is derived from an EMBL/GenBank/DDBJ whole genome shotgun (WGS) entry which is preliminary data.</text>
</comment>
<protein>
    <submittedName>
        <fullName evidence="2">Uncharacterized protein</fullName>
    </submittedName>
</protein>
<proteinExistence type="predicted"/>
<evidence type="ECO:0000256" key="1">
    <source>
        <dbReference type="SAM" id="Coils"/>
    </source>
</evidence>
<feature type="coiled-coil region" evidence="1">
    <location>
        <begin position="24"/>
        <end position="77"/>
    </location>
</feature>
<keyword evidence="3" id="KW-1185">Reference proteome</keyword>
<dbReference type="Proteomes" id="UP000624709">
    <property type="component" value="Unassembled WGS sequence"/>
</dbReference>
<accession>A0ABQ4BJ81</accession>
<dbReference type="EMBL" id="BOMS01000110">
    <property type="protein sequence ID" value="GIE70728.1"/>
    <property type="molecule type" value="Genomic_DNA"/>
</dbReference>
<dbReference type="RefSeq" id="WP_203828728.1">
    <property type="nucleotide sequence ID" value="NZ_BAAATY010000018.1"/>
</dbReference>
<reference evidence="2 3" key="1">
    <citation type="submission" date="2021-01" db="EMBL/GenBank/DDBJ databases">
        <title>Whole genome shotgun sequence of Actinoplanes palleronii NBRC 14916.</title>
        <authorList>
            <person name="Komaki H."/>
            <person name="Tamura T."/>
        </authorList>
    </citation>
    <scope>NUCLEOTIDE SEQUENCE [LARGE SCALE GENOMIC DNA]</scope>
    <source>
        <strain evidence="2 3">NBRC 14916</strain>
    </source>
</reference>
<keyword evidence="1" id="KW-0175">Coiled coil</keyword>
<evidence type="ECO:0000313" key="3">
    <source>
        <dbReference type="Proteomes" id="UP000624709"/>
    </source>
</evidence>